<proteinExistence type="predicted"/>
<keyword evidence="1" id="KW-1133">Transmembrane helix</keyword>
<sequence>MVCTWPRPLQYFFSLEVGTSDPSRPSLSFLVVFVLIVLVVILQPLLTTNNDRDLDTYSNGSSPHKSLSTLALSTFLVFVVVLKIK</sequence>
<evidence type="ECO:0000313" key="2">
    <source>
        <dbReference type="EMBL" id="OAQ29818.1"/>
    </source>
</evidence>
<feature type="transmembrane region" description="Helical" evidence="1">
    <location>
        <begin position="66"/>
        <end position="84"/>
    </location>
</feature>
<accession>A0A197JXZ5</accession>
<keyword evidence="3" id="KW-1185">Reference proteome</keyword>
<feature type="transmembrane region" description="Helical" evidence="1">
    <location>
        <begin position="27"/>
        <end position="46"/>
    </location>
</feature>
<dbReference type="AlphaFoldDB" id="A0A197JXZ5"/>
<evidence type="ECO:0000256" key="1">
    <source>
        <dbReference type="SAM" id="Phobius"/>
    </source>
</evidence>
<dbReference type="Proteomes" id="UP000078512">
    <property type="component" value="Unassembled WGS sequence"/>
</dbReference>
<organism evidence="2 3">
    <name type="scientific">Linnemannia elongata AG-77</name>
    <dbReference type="NCBI Taxonomy" id="1314771"/>
    <lineage>
        <taxon>Eukaryota</taxon>
        <taxon>Fungi</taxon>
        <taxon>Fungi incertae sedis</taxon>
        <taxon>Mucoromycota</taxon>
        <taxon>Mortierellomycotina</taxon>
        <taxon>Mortierellomycetes</taxon>
        <taxon>Mortierellales</taxon>
        <taxon>Mortierellaceae</taxon>
        <taxon>Linnemannia</taxon>
    </lineage>
</organism>
<keyword evidence="1" id="KW-0472">Membrane</keyword>
<reference evidence="2 3" key="1">
    <citation type="submission" date="2016-05" db="EMBL/GenBank/DDBJ databases">
        <title>Genome sequencing reveals origins of a unique bacterial endosymbiosis in the earliest lineages of terrestrial Fungi.</title>
        <authorList>
            <consortium name="DOE Joint Genome Institute"/>
            <person name="Uehling J."/>
            <person name="Gryganskyi A."/>
            <person name="Hameed K."/>
            <person name="Tschaplinski T."/>
            <person name="Misztal P."/>
            <person name="Wu S."/>
            <person name="Desiro A."/>
            <person name="Vande Pol N."/>
            <person name="Du Z.-Y."/>
            <person name="Zienkiewicz A."/>
            <person name="Zienkiewicz K."/>
            <person name="Morin E."/>
            <person name="Tisserant E."/>
            <person name="Splivallo R."/>
            <person name="Hainaut M."/>
            <person name="Henrissat B."/>
            <person name="Ohm R."/>
            <person name="Kuo A."/>
            <person name="Yan J."/>
            <person name="Lipzen A."/>
            <person name="Nolan M."/>
            <person name="Labutti K."/>
            <person name="Barry K."/>
            <person name="Goldstein A."/>
            <person name="Labbe J."/>
            <person name="Schadt C."/>
            <person name="Tuskan G."/>
            <person name="Grigoriev I."/>
            <person name="Martin F."/>
            <person name="Vilgalys R."/>
            <person name="Bonito G."/>
        </authorList>
    </citation>
    <scope>NUCLEOTIDE SEQUENCE [LARGE SCALE GENOMIC DNA]</scope>
    <source>
        <strain evidence="2 3">AG-77</strain>
    </source>
</reference>
<keyword evidence="1" id="KW-0812">Transmembrane</keyword>
<evidence type="ECO:0000313" key="3">
    <source>
        <dbReference type="Proteomes" id="UP000078512"/>
    </source>
</evidence>
<dbReference type="EMBL" id="KV442039">
    <property type="protein sequence ID" value="OAQ29818.1"/>
    <property type="molecule type" value="Genomic_DNA"/>
</dbReference>
<protein>
    <submittedName>
        <fullName evidence="2">Uncharacterized protein</fullName>
    </submittedName>
</protein>
<name>A0A197JXZ5_9FUNG</name>
<gene>
    <name evidence="2" type="ORF">K457DRAFT_488153</name>
</gene>